<accession>A0A5J4Z117</accession>
<gene>
    <name evidence="1" type="ORF">FVE85_0689</name>
</gene>
<dbReference type="InterPro" id="IPR013785">
    <property type="entry name" value="Aldolase_TIM"/>
</dbReference>
<comment type="caution">
    <text evidence="1">The sequence shown here is derived from an EMBL/GenBank/DDBJ whole genome shotgun (WGS) entry which is preliminary data.</text>
</comment>
<keyword evidence="2" id="KW-1185">Reference proteome</keyword>
<proteinExistence type="predicted"/>
<reference evidence="2" key="1">
    <citation type="journal article" date="2019" name="Nat. Commun.">
        <title>Expansion of phycobilisome linker gene families in mesophilic red algae.</title>
        <authorList>
            <person name="Lee J."/>
            <person name="Kim D."/>
            <person name="Bhattacharya D."/>
            <person name="Yoon H.S."/>
        </authorList>
    </citation>
    <scope>NUCLEOTIDE SEQUENCE [LARGE SCALE GENOMIC DNA]</scope>
    <source>
        <strain evidence="2">CCMP 1328</strain>
    </source>
</reference>
<dbReference type="Proteomes" id="UP000324585">
    <property type="component" value="Unassembled WGS sequence"/>
</dbReference>
<dbReference type="Gene3D" id="3.20.20.70">
    <property type="entry name" value="Aldolase class I"/>
    <property type="match status" value="1"/>
</dbReference>
<sequence>MIAHGVAYMVRGGSQLYFALTNRSTTVTLIASRGPKFAFGNTFQWLEPGYEPSGAELASALVDAQTSTAFQAWDRKNVVLAGGGEPLLCLKPLDDLLSSPVAAAYSFRLVTNGLFPRKLVRQHLAGRISSASVAVNGHDDLSYRMIMEPDEAVVRTCHELNMTYDRSPGTTQTDGVCALAVVQDFVRECRAVGISVDVTCVDRPNVVDLAAVEAFAVSVGAGFRTRQYFGE</sequence>
<organism evidence="1 2">
    <name type="scientific">Porphyridium purpureum</name>
    <name type="common">Red alga</name>
    <name type="synonym">Porphyridium cruentum</name>
    <dbReference type="NCBI Taxonomy" id="35688"/>
    <lineage>
        <taxon>Eukaryota</taxon>
        <taxon>Rhodophyta</taxon>
        <taxon>Bangiophyceae</taxon>
        <taxon>Porphyridiales</taxon>
        <taxon>Porphyridiaceae</taxon>
        <taxon>Porphyridium</taxon>
    </lineage>
</organism>
<dbReference type="EMBL" id="VRMN01000002">
    <property type="protein sequence ID" value="KAA8496960.1"/>
    <property type="molecule type" value="Genomic_DNA"/>
</dbReference>
<evidence type="ECO:0008006" key="3">
    <source>
        <dbReference type="Google" id="ProtNLM"/>
    </source>
</evidence>
<evidence type="ECO:0000313" key="2">
    <source>
        <dbReference type="Proteomes" id="UP000324585"/>
    </source>
</evidence>
<evidence type="ECO:0000313" key="1">
    <source>
        <dbReference type="EMBL" id="KAA8496960.1"/>
    </source>
</evidence>
<protein>
    <recommendedName>
        <fullName evidence="3">7-carboxy-7-deazaguanine synthase</fullName>
    </recommendedName>
</protein>
<name>A0A5J4Z117_PORPP</name>
<dbReference type="SUPFAM" id="SSF102114">
    <property type="entry name" value="Radical SAM enzymes"/>
    <property type="match status" value="1"/>
</dbReference>
<dbReference type="InterPro" id="IPR058240">
    <property type="entry name" value="rSAM_sf"/>
</dbReference>
<dbReference type="AlphaFoldDB" id="A0A5J4Z117"/>